<gene>
    <name evidence="8" type="ORF">DS031_16085</name>
</gene>
<evidence type="ECO:0000313" key="8">
    <source>
        <dbReference type="EMBL" id="RBW68495.1"/>
    </source>
</evidence>
<feature type="transmembrane region" description="Helical" evidence="6">
    <location>
        <begin position="31"/>
        <end position="50"/>
    </location>
</feature>
<dbReference type="Proteomes" id="UP000253314">
    <property type="component" value="Unassembled WGS sequence"/>
</dbReference>
<evidence type="ECO:0000256" key="2">
    <source>
        <dbReference type="ARBA" id="ARBA00022448"/>
    </source>
</evidence>
<evidence type="ECO:0000256" key="4">
    <source>
        <dbReference type="ARBA" id="ARBA00022989"/>
    </source>
</evidence>
<keyword evidence="2" id="KW-0813">Transport</keyword>
<proteinExistence type="predicted"/>
<dbReference type="SUPFAM" id="SSF103473">
    <property type="entry name" value="MFS general substrate transporter"/>
    <property type="match status" value="1"/>
</dbReference>
<evidence type="ECO:0000259" key="7">
    <source>
        <dbReference type="PROSITE" id="PS50850"/>
    </source>
</evidence>
<evidence type="ECO:0000256" key="1">
    <source>
        <dbReference type="ARBA" id="ARBA00004651"/>
    </source>
</evidence>
<dbReference type="OrthoDB" id="9607at2"/>
<keyword evidence="5 6" id="KW-0472">Membrane</keyword>
<comment type="subcellular location">
    <subcellularLocation>
        <location evidence="1">Cell membrane</location>
        <topology evidence="1">Multi-pass membrane protein</topology>
    </subcellularLocation>
</comment>
<protein>
    <recommendedName>
        <fullName evidence="7">Major facilitator superfamily (MFS) profile domain-containing protein</fullName>
    </recommendedName>
</protein>
<dbReference type="RefSeq" id="WP_113807093.1">
    <property type="nucleotide sequence ID" value="NZ_QOCW01000019.1"/>
</dbReference>
<evidence type="ECO:0000256" key="3">
    <source>
        <dbReference type="ARBA" id="ARBA00022692"/>
    </source>
</evidence>
<dbReference type="GO" id="GO:0022857">
    <property type="term" value="F:transmembrane transporter activity"/>
    <property type="evidence" value="ECO:0007669"/>
    <property type="project" value="InterPro"/>
</dbReference>
<evidence type="ECO:0000256" key="5">
    <source>
        <dbReference type="ARBA" id="ARBA00023136"/>
    </source>
</evidence>
<feature type="domain" description="Major facilitator superfamily (MFS) profile" evidence="7">
    <location>
        <begin position="1"/>
        <end position="68"/>
    </location>
</feature>
<dbReference type="InterPro" id="IPR020846">
    <property type="entry name" value="MFS_dom"/>
</dbReference>
<sequence length="68" mass="7811">MELFQVLYVLGIFLGPFMAGALSQQTGFVTVFYLAGELALVGMLLSFHWYQKEVSHSLFIWNLFFNTK</sequence>
<dbReference type="Gene3D" id="1.20.1250.20">
    <property type="entry name" value="MFS general substrate transporter like domains"/>
    <property type="match status" value="1"/>
</dbReference>
<comment type="caution">
    <text evidence="8">The sequence shown here is derived from an EMBL/GenBank/DDBJ whole genome shotgun (WGS) entry which is preliminary data.</text>
</comment>
<evidence type="ECO:0000313" key="9">
    <source>
        <dbReference type="Proteomes" id="UP000253314"/>
    </source>
</evidence>
<dbReference type="EMBL" id="QOCW01000019">
    <property type="protein sequence ID" value="RBW68495.1"/>
    <property type="molecule type" value="Genomic_DNA"/>
</dbReference>
<accession>A0A366XTM2</accession>
<name>A0A366XTM2_9BACI</name>
<dbReference type="GO" id="GO:0005886">
    <property type="term" value="C:plasma membrane"/>
    <property type="evidence" value="ECO:0007669"/>
    <property type="project" value="UniProtKB-SubCell"/>
</dbReference>
<keyword evidence="4 6" id="KW-1133">Transmembrane helix</keyword>
<organism evidence="8 9">
    <name type="scientific">Bacillus taeanensis</name>
    <dbReference type="NCBI Taxonomy" id="273032"/>
    <lineage>
        <taxon>Bacteria</taxon>
        <taxon>Bacillati</taxon>
        <taxon>Bacillota</taxon>
        <taxon>Bacilli</taxon>
        <taxon>Bacillales</taxon>
        <taxon>Bacillaceae</taxon>
        <taxon>Bacillus</taxon>
    </lineage>
</organism>
<dbReference type="InterPro" id="IPR036259">
    <property type="entry name" value="MFS_trans_sf"/>
</dbReference>
<evidence type="ECO:0000256" key="6">
    <source>
        <dbReference type="SAM" id="Phobius"/>
    </source>
</evidence>
<keyword evidence="3 6" id="KW-0812">Transmembrane</keyword>
<dbReference type="AlphaFoldDB" id="A0A366XTM2"/>
<reference evidence="8 9" key="1">
    <citation type="submission" date="2018-07" db="EMBL/GenBank/DDBJ databases">
        <title>Lottiidibacillus patelloidae gen. nov., sp. nov., isolated from the intestinal tract of a marine limpet and the reclassification of B. taeanensis BH030017T, B. algicola KMM 3737T and B. hwajinpoensis SW-72T as genus Lottiidibacillus.</title>
        <authorList>
            <person name="Liu R."/>
            <person name="Huang Z."/>
        </authorList>
    </citation>
    <scope>NUCLEOTIDE SEQUENCE [LARGE SCALE GENOMIC DNA]</scope>
    <source>
        <strain evidence="8 9">BH030017</strain>
    </source>
</reference>
<keyword evidence="9" id="KW-1185">Reference proteome</keyword>
<dbReference type="PROSITE" id="PS50850">
    <property type="entry name" value="MFS"/>
    <property type="match status" value="1"/>
</dbReference>